<feature type="region of interest" description="Disordered" evidence="1">
    <location>
        <begin position="63"/>
        <end position="85"/>
    </location>
</feature>
<proteinExistence type="predicted"/>
<evidence type="ECO:0000313" key="2">
    <source>
        <dbReference type="EMBL" id="PKI37698.1"/>
    </source>
</evidence>
<comment type="caution">
    <text evidence="2">The sequence shown here is derived from an EMBL/GenBank/DDBJ whole genome shotgun (WGS) entry which is preliminary data.</text>
</comment>
<reference evidence="2 3" key="1">
    <citation type="submission" date="2017-11" db="EMBL/GenBank/DDBJ databases">
        <title>De-novo sequencing of pomegranate (Punica granatum L.) genome.</title>
        <authorList>
            <person name="Akparov Z."/>
            <person name="Amiraslanov A."/>
            <person name="Hajiyeva S."/>
            <person name="Abbasov M."/>
            <person name="Kaur K."/>
            <person name="Hamwieh A."/>
            <person name="Solovyev V."/>
            <person name="Salamov A."/>
            <person name="Braich B."/>
            <person name="Kosarev P."/>
            <person name="Mahmoud A."/>
            <person name="Hajiyev E."/>
            <person name="Babayeva S."/>
            <person name="Izzatullayeva V."/>
            <person name="Mammadov A."/>
            <person name="Mammadov A."/>
            <person name="Sharifova S."/>
            <person name="Ojaghi J."/>
            <person name="Eynullazada K."/>
            <person name="Bayramov B."/>
            <person name="Abdulazimova A."/>
            <person name="Shahmuradov I."/>
        </authorList>
    </citation>
    <scope>NUCLEOTIDE SEQUENCE [LARGE SCALE GENOMIC DNA]</scope>
    <source>
        <strain evidence="3">cv. AG2017</strain>
        <tissue evidence="2">Leaf</tissue>
    </source>
</reference>
<evidence type="ECO:0000313" key="3">
    <source>
        <dbReference type="Proteomes" id="UP000233551"/>
    </source>
</evidence>
<gene>
    <name evidence="2" type="ORF">CRG98_041991</name>
</gene>
<protein>
    <submittedName>
        <fullName evidence="2">Uncharacterized protein</fullName>
    </submittedName>
</protein>
<organism evidence="2 3">
    <name type="scientific">Punica granatum</name>
    <name type="common">Pomegranate</name>
    <dbReference type="NCBI Taxonomy" id="22663"/>
    <lineage>
        <taxon>Eukaryota</taxon>
        <taxon>Viridiplantae</taxon>
        <taxon>Streptophyta</taxon>
        <taxon>Embryophyta</taxon>
        <taxon>Tracheophyta</taxon>
        <taxon>Spermatophyta</taxon>
        <taxon>Magnoliopsida</taxon>
        <taxon>eudicotyledons</taxon>
        <taxon>Gunneridae</taxon>
        <taxon>Pentapetalae</taxon>
        <taxon>rosids</taxon>
        <taxon>malvids</taxon>
        <taxon>Myrtales</taxon>
        <taxon>Lythraceae</taxon>
        <taxon>Punica</taxon>
    </lineage>
</organism>
<dbReference type="EMBL" id="PGOL01004345">
    <property type="protein sequence ID" value="PKI37698.1"/>
    <property type="molecule type" value="Genomic_DNA"/>
</dbReference>
<accession>A0A2I0I165</accession>
<evidence type="ECO:0000256" key="1">
    <source>
        <dbReference type="SAM" id="MobiDB-lite"/>
    </source>
</evidence>
<name>A0A2I0I165_PUNGR</name>
<sequence>MHEVHVRGSYNARMDMQRHEHARKRTQQVRDVSMNVWTSRKCGRAWACMHASQKDVRARLVGTRTHGRAETSSGRAGGARQTRERHAVGARLALDWHYSPESDDFARNALIDLK</sequence>
<keyword evidence="3" id="KW-1185">Reference proteome</keyword>
<dbReference type="AlphaFoldDB" id="A0A2I0I165"/>
<dbReference type="Proteomes" id="UP000233551">
    <property type="component" value="Unassembled WGS sequence"/>
</dbReference>